<comment type="caution">
    <text evidence="3">The sequence shown here is derived from an EMBL/GenBank/DDBJ whole genome shotgun (WGS) entry which is preliminary data.</text>
</comment>
<proteinExistence type="inferred from homology"/>
<organism evidence="3 4">
    <name type="scientific">Planobacterium oryzisoli</name>
    <dbReference type="NCBI Taxonomy" id="2771435"/>
    <lineage>
        <taxon>Bacteria</taxon>
        <taxon>Pseudomonadati</taxon>
        <taxon>Bacteroidota</taxon>
        <taxon>Flavobacteriia</taxon>
        <taxon>Flavobacteriales</taxon>
        <taxon>Weeksellaceae</taxon>
        <taxon>Chryseobacterium group</taxon>
        <taxon>Chryseobacterium</taxon>
    </lineage>
</organism>
<evidence type="ECO:0000313" key="3">
    <source>
        <dbReference type="EMBL" id="MBF5027736.1"/>
    </source>
</evidence>
<evidence type="ECO:0000256" key="1">
    <source>
        <dbReference type="ARBA" id="ARBA00005250"/>
    </source>
</evidence>
<dbReference type="InterPro" id="IPR036866">
    <property type="entry name" value="RibonucZ/Hydroxyglut_hydro"/>
</dbReference>
<keyword evidence="4" id="KW-1185">Reference proteome</keyword>
<dbReference type="RefSeq" id="WP_194739662.1">
    <property type="nucleotide sequence ID" value="NZ_JADKYY010000009.1"/>
</dbReference>
<dbReference type="AlphaFoldDB" id="A0A930YWQ1"/>
<evidence type="ECO:0000313" key="4">
    <source>
        <dbReference type="Proteomes" id="UP000694480"/>
    </source>
</evidence>
<dbReference type="PANTHER" id="PTHR42951:SF4">
    <property type="entry name" value="ACYL-COENZYME A THIOESTERASE MBLAC2"/>
    <property type="match status" value="1"/>
</dbReference>
<dbReference type="CDD" id="cd16282">
    <property type="entry name" value="metallo-hydrolase-like_MBL-fold"/>
    <property type="match status" value="1"/>
</dbReference>
<dbReference type="PROSITE" id="PS51257">
    <property type="entry name" value="PROKAR_LIPOPROTEIN"/>
    <property type="match status" value="1"/>
</dbReference>
<dbReference type="InterPro" id="IPR050855">
    <property type="entry name" value="NDM-1-like"/>
</dbReference>
<comment type="similarity">
    <text evidence="1">Belongs to the metallo-beta-lactamase superfamily. Class-B beta-lactamase family.</text>
</comment>
<name>A0A930YWQ1_9FLAO</name>
<dbReference type="SMART" id="SM00849">
    <property type="entry name" value="Lactamase_B"/>
    <property type="match status" value="1"/>
</dbReference>
<dbReference type="InterPro" id="IPR001279">
    <property type="entry name" value="Metallo-B-lactamas"/>
</dbReference>
<accession>A0A930YWQ1</accession>
<sequence length="304" mass="34332">MNRKEFISKSALGALGLLTYSSWLSCSLTRAKTQPLSVSSGQLQNVRGNVYRFNNGGGTVGVLENRDGFVIIDSQFPKQISPLVESIKSSNKEVLYLANTHHHADHTSGNLAFKDIARKVVAHHKVPELQRQSAVERNNLVEQYYPTELFDEIYKFELRGDRVTGYHFGAGHTQGDAVYYFENDGVVHLGDLMFINMIPVYRPKDGANARTWVQILDKVLLTFPEDTLYIFGHADTPENTVGTKTQIKEMRSFLAESIEFVQSKKAQGISPDQITQHNQFIPGFKNRTTPSRWPDYVKGLYDTI</sequence>
<gene>
    <name evidence="3" type="ORF">IC612_07985</name>
</gene>
<reference evidence="3" key="1">
    <citation type="submission" date="2020-11" db="EMBL/GenBank/DDBJ databases">
        <title>Genome seq and assembly of Planobacterium sp.</title>
        <authorList>
            <person name="Chhetri G."/>
        </authorList>
    </citation>
    <scope>NUCLEOTIDE SEQUENCE</scope>
    <source>
        <strain evidence="3">GCR5</strain>
    </source>
</reference>
<dbReference type="Pfam" id="PF00753">
    <property type="entry name" value="Lactamase_B"/>
    <property type="match status" value="1"/>
</dbReference>
<feature type="domain" description="Metallo-beta-lactamase" evidence="2">
    <location>
        <begin position="57"/>
        <end position="233"/>
    </location>
</feature>
<dbReference type="Gene3D" id="3.60.15.10">
    <property type="entry name" value="Ribonuclease Z/Hydroxyacylglutathione hydrolase-like"/>
    <property type="match status" value="1"/>
</dbReference>
<protein>
    <submittedName>
        <fullName evidence="3">MBL fold metallo-hydrolase</fullName>
    </submittedName>
</protein>
<dbReference type="Proteomes" id="UP000694480">
    <property type="component" value="Unassembled WGS sequence"/>
</dbReference>
<dbReference type="EMBL" id="JADKYY010000009">
    <property type="protein sequence ID" value="MBF5027736.1"/>
    <property type="molecule type" value="Genomic_DNA"/>
</dbReference>
<dbReference type="PANTHER" id="PTHR42951">
    <property type="entry name" value="METALLO-BETA-LACTAMASE DOMAIN-CONTAINING"/>
    <property type="match status" value="1"/>
</dbReference>
<evidence type="ECO:0000259" key="2">
    <source>
        <dbReference type="SMART" id="SM00849"/>
    </source>
</evidence>
<dbReference type="SUPFAM" id="SSF56281">
    <property type="entry name" value="Metallo-hydrolase/oxidoreductase"/>
    <property type="match status" value="1"/>
</dbReference>
<dbReference type="GO" id="GO:0017001">
    <property type="term" value="P:antibiotic catabolic process"/>
    <property type="evidence" value="ECO:0007669"/>
    <property type="project" value="UniProtKB-ARBA"/>
</dbReference>